<feature type="domain" description="ACT" evidence="4">
    <location>
        <begin position="716"/>
        <end position="790"/>
    </location>
</feature>
<proteinExistence type="inferred from homology"/>
<comment type="function">
    <text evidence="2">In eubacteria ppGpp (guanosine 3'-diphosphate 5'-diphosphate) is a mediator of the stringent response that coordinates a variety of cellular activities in response to changes in nutritional abundance.</text>
</comment>
<dbReference type="Pfam" id="PF13291">
    <property type="entry name" value="ACT_4"/>
    <property type="match status" value="1"/>
</dbReference>
<dbReference type="GO" id="GO:0005886">
    <property type="term" value="C:plasma membrane"/>
    <property type="evidence" value="ECO:0007669"/>
    <property type="project" value="TreeGrafter"/>
</dbReference>
<dbReference type="InterPro" id="IPR004095">
    <property type="entry name" value="TGS"/>
</dbReference>
<dbReference type="InterPro" id="IPR006674">
    <property type="entry name" value="HD_domain"/>
</dbReference>
<comment type="pathway">
    <text evidence="1">Purine metabolism.</text>
</comment>
<dbReference type="SMART" id="SM00954">
    <property type="entry name" value="RelA_SpoT"/>
    <property type="match status" value="1"/>
</dbReference>
<dbReference type="SUPFAM" id="SSF81271">
    <property type="entry name" value="TGS-like"/>
    <property type="match status" value="1"/>
</dbReference>
<evidence type="ECO:0000259" key="5">
    <source>
        <dbReference type="PROSITE" id="PS51831"/>
    </source>
</evidence>
<protein>
    <submittedName>
        <fullName evidence="7">(P)ppGpp synthetase</fullName>
    </submittedName>
</protein>
<dbReference type="Pfam" id="PF04607">
    <property type="entry name" value="RelA_SpoT"/>
    <property type="match status" value="1"/>
</dbReference>
<dbReference type="InterPro" id="IPR043519">
    <property type="entry name" value="NT_sf"/>
</dbReference>
<dbReference type="InterPro" id="IPR033655">
    <property type="entry name" value="TGS_RelA/SpoT"/>
</dbReference>
<evidence type="ECO:0000259" key="4">
    <source>
        <dbReference type="PROSITE" id="PS51671"/>
    </source>
</evidence>
<dbReference type="Gene3D" id="3.30.460.10">
    <property type="entry name" value="Beta Polymerase, domain 2"/>
    <property type="match status" value="1"/>
</dbReference>
<accession>A0A178LV17</accession>
<dbReference type="Gene3D" id="1.10.3210.10">
    <property type="entry name" value="Hypothetical protein af1432"/>
    <property type="match status" value="1"/>
</dbReference>
<dbReference type="EMBL" id="LWQS01000114">
    <property type="protein sequence ID" value="OAN37117.1"/>
    <property type="molecule type" value="Genomic_DNA"/>
</dbReference>
<dbReference type="InterPro" id="IPR007685">
    <property type="entry name" value="RelA_SpoT"/>
</dbReference>
<dbReference type="SUPFAM" id="SSF55021">
    <property type="entry name" value="ACT-like"/>
    <property type="match status" value="1"/>
</dbReference>
<dbReference type="PROSITE" id="PS51831">
    <property type="entry name" value="HD"/>
    <property type="match status" value="1"/>
</dbReference>
<evidence type="ECO:0000256" key="3">
    <source>
        <dbReference type="SAM" id="MobiDB-lite"/>
    </source>
</evidence>
<reference evidence="7 8" key="1">
    <citation type="submission" date="2016-04" db="EMBL/GenBank/DDBJ databases">
        <title>Chloroflexus islandicus sp. nov., a thermophilic filamentous anoxygenic phototrophic bacterium from geyser Strokkur (Iceland).</title>
        <authorList>
            <person name="Gaisin V.A."/>
            <person name="Kalashnikov A.M."/>
            <person name="Sukhacheva M.V."/>
            <person name="Grouzdev D.S."/>
            <person name="Ivanov T.M."/>
            <person name="Kuznetsov B."/>
            <person name="Gorlenko V.M."/>
        </authorList>
    </citation>
    <scope>NUCLEOTIDE SEQUENCE [LARGE SCALE GENOMIC DNA]</scope>
    <source>
        <strain evidence="8">isl-2</strain>
    </source>
</reference>
<dbReference type="SMART" id="SM00471">
    <property type="entry name" value="HDc"/>
    <property type="match status" value="1"/>
</dbReference>
<dbReference type="InterPro" id="IPR012676">
    <property type="entry name" value="TGS-like"/>
</dbReference>
<dbReference type="PANTHER" id="PTHR21262:SF31">
    <property type="entry name" value="GTP PYROPHOSPHOKINASE"/>
    <property type="match status" value="1"/>
</dbReference>
<evidence type="ECO:0000259" key="6">
    <source>
        <dbReference type="PROSITE" id="PS51880"/>
    </source>
</evidence>
<dbReference type="CDD" id="cd04876">
    <property type="entry name" value="ACT_RelA-SpoT"/>
    <property type="match status" value="1"/>
</dbReference>
<organism evidence="7 8">
    <name type="scientific">Chloroflexus islandicus</name>
    <dbReference type="NCBI Taxonomy" id="1707952"/>
    <lineage>
        <taxon>Bacteria</taxon>
        <taxon>Bacillati</taxon>
        <taxon>Chloroflexota</taxon>
        <taxon>Chloroflexia</taxon>
        <taxon>Chloroflexales</taxon>
        <taxon>Chloroflexineae</taxon>
        <taxon>Chloroflexaceae</taxon>
        <taxon>Chloroflexus</taxon>
    </lineage>
</organism>
<evidence type="ECO:0000256" key="1">
    <source>
        <dbReference type="ARBA" id="ARBA00025704"/>
    </source>
</evidence>
<name>A0A178LV17_9CHLR</name>
<dbReference type="Proteomes" id="UP000078287">
    <property type="component" value="Unassembled WGS sequence"/>
</dbReference>
<feature type="domain" description="TGS" evidence="6">
    <location>
        <begin position="457"/>
        <end position="520"/>
    </location>
</feature>
<dbReference type="RefSeq" id="WP_066791464.1">
    <property type="nucleotide sequence ID" value="NZ_LWQS01000114.1"/>
</dbReference>
<dbReference type="Gene3D" id="3.30.70.260">
    <property type="match status" value="1"/>
</dbReference>
<dbReference type="GO" id="GO:0015969">
    <property type="term" value="P:guanosine tetraphosphate metabolic process"/>
    <property type="evidence" value="ECO:0007669"/>
    <property type="project" value="InterPro"/>
</dbReference>
<dbReference type="PANTHER" id="PTHR21262">
    <property type="entry name" value="GUANOSINE-3',5'-BIS DIPHOSPHATE 3'-PYROPHOSPHOHYDROLASE"/>
    <property type="match status" value="1"/>
</dbReference>
<dbReference type="FunFam" id="3.30.460.10:FF:000001">
    <property type="entry name" value="GTP pyrophosphokinase RelA"/>
    <property type="match status" value="1"/>
</dbReference>
<evidence type="ECO:0000313" key="8">
    <source>
        <dbReference type="Proteomes" id="UP000078287"/>
    </source>
</evidence>
<dbReference type="AlphaFoldDB" id="A0A178LV17"/>
<evidence type="ECO:0000313" key="7">
    <source>
        <dbReference type="EMBL" id="OAN37117.1"/>
    </source>
</evidence>
<comment type="similarity">
    <text evidence="2">Belongs to the relA/spoT family.</text>
</comment>
<dbReference type="CDD" id="cd05399">
    <property type="entry name" value="NT_Rel-Spo_like"/>
    <property type="match status" value="1"/>
</dbReference>
<keyword evidence="8" id="KW-1185">Reference proteome</keyword>
<feature type="region of interest" description="Disordered" evidence="3">
    <location>
        <begin position="617"/>
        <end position="636"/>
    </location>
</feature>
<evidence type="ECO:0000256" key="2">
    <source>
        <dbReference type="RuleBase" id="RU003847"/>
    </source>
</evidence>
<comment type="caution">
    <text evidence="7">The sequence shown here is derived from an EMBL/GenBank/DDBJ whole genome shotgun (WGS) entry which is preliminary data.</text>
</comment>
<dbReference type="Pfam" id="PF13328">
    <property type="entry name" value="HD_4"/>
    <property type="match status" value="1"/>
</dbReference>
<dbReference type="CDD" id="cd01668">
    <property type="entry name" value="TGS_RSH"/>
    <property type="match status" value="1"/>
</dbReference>
<dbReference type="SUPFAM" id="SSF109604">
    <property type="entry name" value="HD-domain/PDEase-like"/>
    <property type="match status" value="1"/>
</dbReference>
<dbReference type="InterPro" id="IPR012675">
    <property type="entry name" value="Beta-grasp_dom_sf"/>
</dbReference>
<dbReference type="SUPFAM" id="SSF81301">
    <property type="entry name" value="Nucleotidyltransferase"/>
    <property type="match status" value="1"/>
</dbReference>
<dbReference type="CDD" id="cd00077">
    <property type="entry name" value="HDc"/>
    <property type="match status" value="1"/>
</dbReference>
<gene>
    <name evidence="7" type="ORF">A6A03_05605</name>
</gene>
<dbReference type="InterPro" id="IPR002912">
    <property type="entry name" value="ACT_dom"/>
</dbReference>
<dbReference type="STRING" id="1707952.A6A03_05605"/>
<dbReference type="PROSITE" id="PS51671">
    <property type="entry name" value="ACT"/>
    <property type="match status" value="1"/>
</dbReference>
<dbReference type="InterPro" id="IPR003607">
    <property type="entry name" value="HD/PDEase_dom"/>
</dbReference>
<sequence>MDDVTATAHPVELIADMPDGPAMSDELPPLASELLKHKVMFTIVEQQQRRGCQSSLETVQDAFIHAYFSPSVEALIARHREYLPSADFDLIRRAYALAAVAHEGQRRQSGQPYLDHPIEVALILLDLSLDTESIAAALLHDVVEDTGVPIEVIERFFGKQVANLVDGVTKLSGYENKSKEEVQAGTYRKLIIASADDPRVVLIKLADRLHNMRTIHATPPHKQQRVARETLDIYAPLAHRLGMWQMKSELEDLAFKTLHPDRYKEIAQGLAMRKEARDRIVQRVIAQLKEALAREGIKAEVTGRSKHIYSIWRKMERKGVPLERIYDQLAVRIIVDDPNNEVGECYRALGVVHSKMNWTPVTQEFDDYIAAPKESSYRSIHTTVILPEGVHCEVQIRSRKMHEEAEHGIAAHWRYKEGFNTRSDKDYENKIRWLRELITWRNETTDSEFVDMLRAEFEERVFVFTPKGKIIDLPEGSTPIDFAYRIHSEVGHNCIGAKVNDRMVQLTYELRNGEIVEILTSKTPRGPSRDWLRIVKTPSAKNHIKRYFRRLEREENIAAGREMLEKELRRVGLTHVSFEKLVELAGPSVRSVEDLFYQIGVDDINERKLVEKLLDSQAPPAPAPAPAPSPSQPMAQVSASGEIYLAGTGKIPSRIARCCNPIFGEPIVGFTTRGRGVTVHRADCRTLQHLSEAERDRLMPVCWGNGAVTNQTFPVPLRIEAWDRVGLWRDISNVIAEAGINITEVNHGKPRANGRMVLNVTVSLQSMAQLSPLIEKINRIPDVLDVYRKT</sequence>
<dbReference type="PROSITE" id="PS51880">
    <property type="entry name" value="TGS"/>
    <property type="match status" value="1"/>
</dbReference>
<feature type="compositionally biased region" description="Pro residues" evidence="3">
    <location>
        <begin position="619"/>
        <end position="631"/>
    </location>
</feature>
<dbReference type="NCBIfam" id="TIGR00691">
    <property type="entry name" value="spoT_relA"/>
    <property type="match status" value="1"/>
</dbReference>
<dbReference type="InterPro" id="IPR004811">
    <property type="entry name" value="RelA/Spo_fam"/>
</dbReference>
<dbReference type="Pfam" id="PF02824">
    <property type="entry name" value="TGS"/>
    <property type="match status" value="1"/>
</dbReference>
<dbReference type="InterPro" id="IPR045865">
    <property type="entry name" value="ACT-like_dom_sf"/>
</dbReference>
<dbReference type="FunFam" id="3.10.20.30:FF:000002">
    <property type="entry name" value="GTP pyrophosphokinase (RelA/SpoT)"/>
    <property type="match status" value="1"/>
</dbReference>
<dbReference type="FunFam" id="1.10.3210.10:FF:000001">
    <property type="entry name" value="GTP pyrophosphokinase RelA"/>
    <property type="match status" value="1"/>
</dbReference>
<dbReference type="OrthoDB" id="9805041at2"/>
<dbReference type="Gene3D" id="3.10.20.30">
    <property type="match status" value="1"/>
</dbReference>
<feature type="domain" description="HD" evidence="5">
    <location>
        <begin position="113"/>
        <end position="212"/>
    </location>
</feature>